<dbReference type="InterPro" id="IPR014721">
    <property type="entry name" value="Ribsml_uS5_D2-typ_fold_subgr"/>
</dbReference>
<gene>
    <name evidence="14" type="primary">aroK</name>
    <name evidence="18" type="ORF">ENU08_00130</name>
    <name evidence="17" type="ORF">ENU41_03455</name>
</gene>
<evidence type="ECO:0000256" key="5">
    <source>
        <dbReference type="ARBA" id="ARBA00013853"/>
    </source>
</evidence>
<dbReference type="PIRSF" id="PIRSF005758">
    <property type="entry name" value="Shikimt_kin_arch"/>
    <property type="match status" value="1"/>
</dbReference>
<dbReference type="NCBIfam" id="TIGR01920">
    <property type="entry name" value="Shik_kin_archae"/>
    <property type="match status" value="1"/>
</dbReference>
<evidence type="ECO:0000256" key="2">
    <source>
        <dbReference type="ARBA" id="ARBA00004842"/>
    </source>
</evidence>
<organism evidence="18">
    <name type="scientific">Ignisphaera aggregans</name>
    <dbReference type="NCBI Taxonomy" id="334771"/>
    <lineage>
        <taxon>Archaea</taxon>
        <taxon>Thermoproteota</taxon>
        <taxon>Thermoprotei</taxon>
        <taxon>Desulfurococcales</taxon>
        <taxon>Desulfurococcaceae</taxon>
        <taxon>Ignisphaera</taxon>
    </lineage>
</organism>
<name>A0A7C4NLC0_9CREN</name>
<evidence type="ECO:0000256" key="7">
    <source>
        <dbReference type="ARBA" id="ARBA00022605"/>
    </source>
</evidence>
<dbReference type="GO" id="GO:0009423">
    <property type="term" value="P:chorismate biosynthetic process"/>
    <property type="evidence" value="ECO:0007669"/>
    <property type="project" value="UniProtKB-UniRule"/>
</dbReference>
<evidence type="ECO:0000256" key="1">
    <source>
        <dbReference type="ARBA" id="ARBA00004496"/>
    </source>
</evidence>
<accession>A0A7C4NLC0</accession>
<keyword evidence="7 14" id="KW-0028">Amino-acid biosynthesis</keyword>
<dbReference type="Pfam" id="PF00288">
    <property type="entry name" value="GHMP_kinases_N"/>
    <property type="match status" value="1"/>
</dbReference>
<dbReference type="SUPFAM" id="SSF54211">
    <property type="entry name" value="Ribosomal protein S5 domain 2-like"/>
    <property type="match status" value="1"/>
</dbReference>
<dbReference type="GO" id="GO:0005737">
    <property type="term" value="C:cytoplasm"/>
    <property type="evidence" value="ECO:0007669"/>
    <property type="project" value="UniProtKB-SubCell"/>
</dbReference>
<keyword evidence="9 14" id="KW-0547">Nucleotide-binding</keyword>
<dbReference type="InterPro" id="IPR010189">
    <property type="entry name" value="SK_arc"/>
</dbReference>
<feature type="binding site" evidence="14">
    <location>
        <begin position="70"/>
        <end position="80"/>
    </location>
    <ligand>
        <name>ATP</name>
        <dbReference type="ChEBI" id="CHEBI:30616"/>
    </ligand>
</feature>
<comment type="catalytic activity">
    <reaction evidence="13 14">
        <text>shikimate + ATP = 3-phosphoshikimate + ADP + H(+)</text>
        <dbReference type="Rhea" id="RHEA:13121"/>
        <dbReference type="ChEBI" id="CHEBI:15378"/>
        <dbReference type="ChEBI" id="CHEBI:30616"/>
        <dbReference type="ChEBI" id="CHEBI:36208"/>
        <dbReference type="ChEBI" id="CHEBI:145989"/>
        <dbReference type="ChEBI" id="CHEBI:456216"/>
        <dbReference type="EC" id="2.7.1.71"/>
    </reaction>
</comment>
<evidence type="ECO:0000256" key="3">
    <source>
        <dbReference type="ARBA" id="ARBA00010202"/>
    </source>
</evidence>
<comment type="subcellular location">
    <subcellularLocation>
        <location evidence="1 14">Cytoplasm</location>
    </subcellularLocation>
</comment>
<evidence type="ECO:0000256" key="10">
    <source>
        <dbReference type="ARBA" id="ARBA00022777"/>
    </source>
</evidence>
<evidence type="ECO:0000259" key="16">
    <source>
        <dbReference type="Pfam" id="PF08544"/>
    </source>
</evidence>
<dbReference type="GO" id="GO:0009073">
    <property type="term" value="P:aromatic amino acid family biosynthetic process"/>
    <property type="evidence" value="ECO:0007669"/>
    <property type="project" value="UniProtKB-KW"/>
</dbReference>
<dbReference type="PANTHER" id="PTHR20861:SF3">
    <property type="entry name" value="SHIKIMATE KINASE"/>
    <property type="match status" value="1"/>
</dbReference>
<evidence type="ECO:0000256" key="8">
    <source>
        <dbReference type="ARBA" id="ARBA00022679"/>
    </source>
</evidence>
<comment type="pathway">
    <text evidence="2 14">Metabolic intermediate biosynthesis; chorismate biosynthesis; chorismate from D-erythrose 4-phosphate and phosphoenolpyruvate: step 5/7.</text>
</comment>
<evidence type="ECO:0000256" key="4">
    <source>
        <dbReference type="ARBA" id="ARBA00012154"/>
    </source>
</evidence>
<evidence type="ECO:0000256" key="12">
    <source>
        <dbReference type="ARBA" id="ARBA00023141"/>
    </source>
</evidence>
<evidence type="ECO:0000256" key="11">
    <source>
        <dbReference type="ARBA" id="ARBA00022840"/>
    </source>
</evidence>
<feature type="domain" description="GHMP kinase N-terminal" evidence="15">
    <location>
        <begin position="44"/>
        <end position="129"/>
    </location>
</feature>
<keyword evidence="12 14" id="KW-0057">Aromatic amino acid biosynthesis</keyword>
<dbReference type="InterPro" id="IPR020568">
    <property type="entry name" value="Ribosomal_Su5_D2-typ_SF"/>
</dbReference>
<protein>
    <recommendedName>
        <fullName evidence="5 14">Shikimate kinase</fullName>
        <shortName evidence="14">SK</shortName>
        <ecNumber evidence="4 14">2.7.1.71</ecNumber>
    </recommendedName>
</protein>
<evidence type="ECO:0000313" key="18">
    <source>
        <dbReference type="EMBL" id="HGQ63647.1"/>
    </source>
</evidence>
<dbReference type="PANTHER" id="PTHR20861">
    <property type="entry name" value="HOMOSERINE/4-DIPHOSPHOCYTIDYL-2-C-METHYL-D-ERYTHRITOL KINASE"/>
    <property type="match status" value="1"/>
</dbReference>
<dbReference type="EMBL" id="DTCK01000019">
    <property type="protein sequence ID" value="HGQ35718.1"/>
    <property type="molecule type" value="Genomic_DNA"/>
</dbReference>
<dbReference type="InterPro" id="IPR006204">
    <property type="entry name" value="GHMP_kinase_N_dom"/>
</dbReference>
<feature type="domain" description="GHMP kinase C-terminal" evidence="16">
    <location>
        <begin position="187"/>
        <end position="236"/>
    </location>
</feature>
<comment type="caution">
    <text evidence="18">The sequence shown here is derived from an EMBL/GenBank/DDBJ whole genome shotgun (WGS) entry which is preliminary data.</text>
</comment>
<evidence type="ECO:0000259" key="15">
    <source>
        <dbReference type="Pfam" id="PF00288"/>
    </source>
</evidence>
<dbReference type="GO" id="GO:0008652">
    <property type="term" value="P:amino acid biosynthetic process"/>
    <property type="evidence" value="ECO:0007669"/>
    <property type="project" value="UniProtKB-KW"/>
</dbReference>
<keyword evidence="11 14" id="KW-0067">ATP-binding</keyword>
<evidence type="ECO:0000256" key="6">
    <source>
        <dbReference type="ARBA" id="ARBA00022490"/>
    </source>
</evidence>
<dbReference type="UniPathway" id="UPA00053">
    <property type="reaction ID" value="UER00088"/>
</dbReference>
<proteinExistence type="inferred from homology"/>
<evidence type="ECO:0000256" key="13">
    <source>
        <dbReference type="ARBA" id="ARBA00048567"/>
    </source>
</evidence>
<dbReference type="GO" id="GO:0004765">
    <property type="term" value="F:shikimate kinase activity"/>
    <property type="evidence" value="ECO:0007669"/>
    <property type="project" value="UniProtKB-UniRule"/>
</dbReference>
<dbReference type="Gene3D" id="3.30.230.10">
    <property type="match status" value="1"/>
</dbReference>
<evidence type="ECO:0000256" key="9">
    <source>
        <dbReference type="ARBA" id="ARBA00022741"/>
    </source>
</evidence>
<sequence>MQAFGGISIVNAIPSWLGGALAVNLKVYAKVKPCKDVCMYSSPLIESIAGYFAKKYSLEPFEIDVLSEIPPQSGLKSSSAVAVAAIKAVAEEYGISESSIPRLAAELSLQARVSITGALDDASAAYYGGAVLTDNLYMKILRVFELKLDAVVVLAVKGYREAKVDVEAMRRYSFLFQEIFAKASEGNIFEAMKLNGLAIAKILGYNDKVLKLAIERGALAAGISGNGPSAFIISRSGDEYYFVDLVKEYSEDIRVVEVVGLGGV</sequence>
<dbReference type="InterPro" id="IPR036554">
    <property type="entry name" value="GHMP_kinase_C_sf"/>
</dbReference>
<dbReference type="EMBL" id="DTBD01000003">
    <property type="protein sequence ID" value="HGQ63647.1"/>
    <property type="molecule type" value="Genomic_DNA"/>
</dbReference>
<dbReference type="GO" id="GO:0005524">
    <property type="term" value="F:ATP binding"/>
    <property type="evidence" value="ECO:0007669"/>
    <property type="project" value="UniProtKB-UniRule"/>
</dbReference>
<evidence type="ECO:0000313" key="17">
    <source>
        <dbReference type="EMBL" id="HGQ35718.1"/>
    </source>
</evidence>
<dbReference type="SUPFAM" id="SSF55060">
    <property type="entry name" value="GHMP Kinase, C-terminal domain"/>
    <property type="match status" value="1"/>
</dbReference>
<dbReference type="EC" id="2.7.1.71" evidence="4 14"/>
<comment type="similarity">
    <text evidence="3 14">Belongs to the GHMP kinase family. Archaeal shikimate kinase subfamily.</text>
</comment>
<evidence type="ECO:0000256" key="14">
    <source>
        <dbReference type="HAMAP-Rule" id="MF_00370"/>
    </source>
</evidence>
<reference evidence="18" key="1">
    <citation type="journal article" date="2020" name="mSystems">
        <title>Genome- and Community-Level Interaction Insights into Carbon Utilization and Element Cycling Functions of Hydrothermarchaeota in Hydrothermal Sediment.</title>
        <authorList>
            <person name="Zhou Z."/>
            <person name="Liu Y."/>
            <person name="Xu W."/>
            <person name="Pan J."/>
            <person name="Luo Z.H."/>
            <person name="Li M."/>
        </authorList>
    </citation>
    <scope>NUCLEOTIDE SEQUENCE [LARGE SCALE GENOMIC DNA]</scope>
    <source>
        <strain evidence="18">SpSt-637</strain>
        <strain evidence="17">SpSt-667</strain>
    </source>
</reference>
<dbReference type="InterPro" id="IPR013750">
    <property type="entry name" value="GHMP_kinase_C_dom"/>
</dbReference>
<keyword evidence="10 14" id="KW-0418">Kinase</keyword>
<dbReference type="AlphaFoldDB" id="A0A7C4NLC0"/>
<keyword evidence="8 14" id="KW-0808">Transferase</keyword>
<keyword evidence="6 14" id="KW-0963">Cytoplasm</keyword>
<dbReference type="Pfam" id="PF08544">
    <property type="entry name" value="GHMP_kinases_C"/>
    <property type="match status" value="1"/>
</dbReference>
<dbReference type="HAMAP" id="MF_00370">
    <property type="entry name" value="Shik_kinase_arch"/>
    <property type="match status" value="1"/>
</dbReference>